<dbReference type="HOGENOM" id="CLU_1348894_0_0_1"/>
<evidence type="ECO:0000256" key="1">
    <source>
        <dbReference type="SAM" id="MobiDB-lite"/>
    </source>
</evidence>
<keyword evidence="3" id="KW-1185">Reference proteome</keyword>
<reference evidence="3" key="1">
    <citation type="journal article" date="2012" name="PLoS Genet.">
        <title>The genomes of the fungal plant pathogens Cladosporium fulvum and Dothistroma septosporum reveal adaptation to different hosts and lifestyles but also signatures of common ancestry.</title>
        <authorList>
            <person name="de Wit P.J.G.M."/>
            <person name="van der Burgt A."/>
            <person name="Oekmen B."/>
            <person name="Stergiopoulos I."/>
            <person name="Abd-Elsalam K.A."/>
            <person name="Aerts A.L."/>
            <person name="Bahkali A.H."/>
            <person name="Beenen H.G."/>
            <person name="Chettri P."/>
            <person name="Cox M.P."/>
            <person name="Datema E."/>
            <person name="de Vries R.P."/>
            <person name="Dhillon B."/>
            <person name="Ganley A.R."/>
            <person name="Griffiths S.A."/>
            <person name="Guo Y."/>
            <person name="Hamelin R.C."/>
            <person name="Henrissat B."/>
            <person name="Kabir M.S."/>
            <person name="Jashni M.K."/>
            <person name="Kema G."/>
            <person name="Klaubauf S."/>
            <person name="Lapidus A."/>
            <person name="Levasseur A."/>
            <person name="Lindquist E."/>
            <person name="Mehrabi R."/>
            <person name="Ohm R.A."/>
            <person name="Owen T.J."/>
            <person name="Salamov A."/>
            <person name="Schwelm A."/>
            <person name="Schijlen E."/>
            <person name="Sun H."/>
            <person name="van den Burg H.A."/>
            <person name="van Ham R.C.H.J."/>
            <person name="Zhang S."/>
            <person name="Goodwin S.B."/>
            <person name="Grigoriev I.V."/>
            <person name="Collemare J."/>
            <person name="Bradshaw R.E."/>
        </authorList>
    </citation>
    <scope>NUCLEOTIDE SEQUENCE [LARGE SCALE GENOMIC DNA]</scope>
    <source>
        <strain evidence="3">NZE10 / CBS 128990</strain>
    </source>
</reference>
<evidence type="ECO:0000313" key="3">
    <source>
        <dbReference type="Proteomes" id="UP000016933"/>
    </source>
</evidence>
<organism evidence="2 3">
    <name type="scientific">Dothistroma septosporum (strain NZE10 / CBS 128990)</name>
    <name type="common">Red band needle blight fungus</name>
    <name type="synonym">Mycosphaerella pini</name>
    <dbReference type="NCBI Taxonomy" id="675120"/>
    <lineage>
        <taxon>Eukaryota</taxon>
        <taxon>Fungi</taxon>
        <taxon>Dikarya</taxon>
        <taxon>Ascomycota</taxon>
        <taxon>Pezizomycotina</taxon>
        <taxon>Dothideomycetes</taxon>
        <taxon>Dothideomycetidae</taxon>
        <taxon>Mycosphaerellales</taxon>
        <taxon>Mycosphaerellaceae</taxon>
        <taxon>Dothistroma</taxon>
    </lineage>
</organism>
<protein>
    <submittedName>
        <fullName evidence="2">Uncharacterized protein</fullName>
    </submittedName>
</protein>
<name>N1PZX1_DOTSN</name>
<reference evidence="2 3" key="2">
    <citation type="journal article" date="2012" name="PLoS Pathog.">
        <title>Diverse lifestyles and strategies of plant pathogenesis encoded in the genomes of eighteen Dothideomycetes fungi.</title>
        <authorList>
            <person name="Ohm R.A."/>
            <person name="Feau N."/>
            <person name="Henrissat B."/>
            <person name="Schoch C.L."/>
            <person name="Horwitz B.A."/>
            <person name="Barry K.W."/>
            <person name="Condon B.J."/>
            <person name="Copeland A.C."/>
            <person name="Dhillon B."/>
            <person name="Glaser F."/>
            <person name="Hesse C.N."/>
            <person name="Kosti I."/>
            <person name="LaButti K."/>
            <person name="Lindquist E.A."/>
            <person name="Lucas S."/>
            <person name="Salamov A.A."/>
            <person name="Bradshaw R.E."/>
            <person name="Ciuffetti L."/>
            <person name="Hamelin R.C."/>
            <person name="Kema G.H.J."/>
            <person name="Lawrence C."/>
            <person name="Scott J.A."/>
            <person name="Spatafora J.W."/>
            <person name="Turgeon B.G."/>
            <person name="de Wit P.J.G.M."/>
            <person name="Zhong S."/>
            <person name="Goodwin S.B."/>
            <person name="Grigoriev I.V."/>
        </authorList>
    </citation>
    <scope>NUCLEOTIDE SEQUENCE [LARGE SCALE GENOMIC DNA]</scope>
    <source>
        <strain evidence="3">NZE10 / CBS 128990</strain>
    </source>
</reference>
<evidence type="ECO:0000313" key="2">
    <source>
        <dbReference type="EMBL" id="EME47769.1"/>
    </source>
</evidence>
<dbReference type="AlphaFoldDB" id="N1PZX1"/>
<sequence>MSQGLATGVFPRTIRSDLPSKPATEPQNHVFNSDSRASAMLPLAAERAPLGSLDRQPQRIALLDLRDACCRVIKAVAHAAPKALDAEISHHLDRSICNRDVLKTLCRPYSVLPAVGTTYEQLDTYYDLLLELRDIFDGPREDKDGRGVSTMLRWVTHIVPPTPDAPKVPCAVAIPPASRHKRLTAGITAELPRPATPTHRSSE</sequence>
<accession>N1PZX1</accession>
<gene>
    <name evidence="2" type="ORF">DOTSEDRAFT_146706</name>
</gene>
<proteinExistence type="predicted"/>
<dbReference type="Proteomes" id="UP000016933">
    <property type="component" value="Unassembled WGS sequence"/>
</dbReference>
<feature type="region of interest" description="Disordered" evidence="1">
    <location>
        <begin position="13"/>
        <end position="32"/>
    </location>
</feature>
<dbReference type="EMBL" id="KB446536">
    <property type="protein sequence ID" value="EME47769.1"/>
    <property type="molecule type" value="Genomic_DNA"/>
</dbReference>